<feature type="compositionally biased region" description="Polar residues" evidence="6">
    <location>
        <begin position="533"/>
        <end position="543"/>
    </location>
</feature>
<dbReference type="OrthoDB" id="1923006at2759"/>
<dbReference type="EMBL" id="CAJNON010000293">
    <property type="protein sequence ID" value="CAF1174759.1"/>
    <property type="molecule type" value="Genomic_DNA"/>
</dbReference>
<dbReference type="GO" id="GO:0005096">
    <property type="term" value="F:GTPase activator activity"/>
    <property type="evidence" value="ECO:0007669"/>
    <property type="project" value="UniProtKB-UniRule"/>
</dbReference>
<dbReference type="InterPro" id="IPR036188">
    <property type="entry name" value="FAD/NAD-bd_sf"/>
</dbReference>
<dbReference type="GO" id="GO:0016192">
    <property type="term" value="P:vesicle-mediated transport"/>
    <property type="evidence" value="ECO:0007669"/>
    <property type="project" value="TreeGrafter"/>
</dbReference>
<dbReference type="PANTHER" id="PTHR11787:SF4">
    <property type="entry name" value="CHM, RAB ESCORT PROTEIN 1"/>
    <property type="match status" value="1"/>
</dbReference>
<dbReference type="GO" id="GO:0005634">
    <property type="term" value="C:nucleus"/>
    <property type="evidence" value="ECO:0007669"/>
    <property type="project" value="TreeGrafter"/>
</dbReference>
<proteinExistence type="inferred from homology"/>
<protein>
    <recommendedName>
        <fullName evidence="5">Rab proteins geranylgeranyltransferase component A</fullName>
    </recommendedName>
</protein>
<dbReference type="SUPFAM" id="SSF51905">
    <property type="entry name" value="FAD/NAD(P)-binding domain"/>
    <property type="match status" value="1"/>
</dbReference>
<dbReference type="PIRSF" id="PIRSF016550">
    <property type="entry name" value="Rab_ger_ger_transf_A_euk"/>
    <property type="match status" value="1"/>
</dbReference>
<dbReference type="InterPro" id="IPR001738">
    <property type="entry name" value="Rab_escort"/>
</dbReference>
<dbReference type="GO" id="GO:0005968">
    <property type="term" value="C:Rab-protein geranylgeranyltransferase complex"/>
    <property type="evidence" value="ECO:0007669"/>
    <property type="project" value="UniProtKB-UniRule"/>
</dbReference>
<dbReference type="GO" id="GO:0005092">
    <property type="term" value="F:GDP-dissociation inhibitor activity"/>
    <property type="evidence" value="ECO:0007669"/>
    <property type="project" value="InterPro"/>
</dbReference>
<evidence type="ECO:0000256" key="3">
    <source>
        <dbReference type="ARBA" id="ARBA00022468"/>
    </source>
</evidence>
<feature type="region of interest" description="Disordered" evidence="6">
    <location>
        <begin position="499"/>
        <end position="543"/>
    </location>
</feature>
<evidence type="ECO:0000256" key="5">
    <source>
        <dbReference type="PIRNR" id="PIRNR016550"/>
    </source>
</evidence>
<keyword evidence="3 5" id="KW-0343">GTPase activation</keyword>
<dbReference type="Proteomes" id="UP000663891">
    <property type="component" value="Unassembled WGS sequence"/>
</dbReference>
<dbReference type="GO" id="GO:0006886">
    <property type="term" value="P:intracellular protein transport"/>
    <property type="evidence" value="ECO:0007669"/>
    <property type="project" value="InterPro"/>
</dbReference>
<gene>
    <name evidence="8" type="ORF">OKA104_LOCUS32643</name>
    <name evidence="7" type="ORF">VCS650_LOCUS24133</name>
</gene>
<evidence type="ECO:0000313" key="8">
    <source>
        <dbReference type="EMBL" id="CAF4048675.1"/>
    </source>
</evidence>
<sequence>MFEGLPREYDVIVVGTGMVESILAAACARNGKTVLHIDTNEYYGAEWASFSLNGLIEWTQMQENPKIDINPQDDNEKILPIGNPLNVFRNVELKWNIEKTNEQTTTTTTENESTKPITLDVLEKQSRKFNIDLTPKLYYASGGLIDLLVQSNVGKYCEFKLVSRLLFERNGQIDNVPSSRADIFNSNDISLIDKRLLMKVIMNCSSMAIEDLNEEHDIPFIEYLKKQKLNDTLCHLIINSISMVDYNASTKEGIIKAKRYLDSIGRYGNSPFLYPLYGNGEMCQCFCRLCAVFGGFYFLRFPLAGFTIDLSNNQCTGIVSTTGERFRAKDMVICNNSFLESISSNKNVIHRTVLFTNKSIKSSEKEEVTYLRLSAQNKTGIHIIEVGFGPGCAPDGFFLLYIFQESSSENTDEIIEQLLRLTGDNFTRDNILGQLTFDQVDTMSTSSSSSTLSKLIVTHGPDGSIDHDSAVEAARNLFYEIYSNREEFLARAPDPEDIIIEGTDNTDEANNTDETNNTDDTSTINTATDDTLATETNTDTEAL</sequence>
<organism evidence="8 9">
    <name type="scientific">Adineta steineri</name>
    <dbReference type="NCBI Taxonomy" id="433720"/>
    <lineage>
        <taxon>Eukaryota</taxon>
        <taxon>Metazoa</taxon>
        <taxon>Spiralia</taxon>
        <taxon>Gnathifera</taxon>
        <taxon>Rotifera</taxon>
        <taxon>Eurotatoria</taxon>
        <taxon>Bdelloidea</taxon>
        <taxon>Adinetida</taxon>
        <taxon>Adinetidae</taxon>
        <taxon>Adineta</taxon>
    </lineage>
</organism>
<dbReference type="FunFam" id="1.10.405.10:FF:000003">
    <property type="entry name" value="Rab proteins geranylgeranyltransferase component A"/>
    <property type="match status" value="1"/>
</dbReference>
<accession>A0A819RJ51</accession>
<dbReference type="Gene3D" id="1.10.405.10">
    <property type="entry name" value="Guanine Nucleotide Dissociation Inhibitor, domain 1"/>
    <property type="match status" value="1"/>
</dbReference>
<dbReference type="AlphaFoldDB" id="A0A819RJ51"/>
<comment type="similarity">
    <text evidence="2 5">Belongs to the Rab GDI family.</text>
</comment>
<dbReference type="PRINTS" id="PR00891">
    <property type="entry name" value="RABGDIREP"/>
</dbReference>
<evidence type="ECO:0000313" key="7">
    <source>
        <dbReference type="EMBL" id="CAF1174759.1"/>
    </source>
</evidence>
<dbReference type="Proteomes" id="UP000663881">
    <property type="component" value="Unassembled WGS sequence"/>
</dbReference>
<dbReference type="InterPro" id="IPR018203">
    <property type="entry name" value="GDP_dissociation_inhibitor"/>
</dbReference>
<name>A0A819RJ51_9BILA</name>
<dbReference type="PANTHER" id="PTHR11787">
    <property type="entry name" value="RAB GDP-DISSOCIATION INHIBITOR"/>
    <property type="match status" value="1"/>
</dbReference>
<evidence type="ECO:0000256" key="1">
    <source>
        <dbReference type="ARBA" id="ARBA00004496"/>
    </source>
</evidence>
<evidence type="ECO:0000256" key="4">
    <source>
        <dbReference type="ARBA" id="ARBA00022490"/>
    </source>
</evidence>
<reference evidence="8" key="1">
    <citation type="submission" date="2021-02" db="EMBL/GenBank/DDBJ databases">
        <authorList>
            <person name="Nowell W R."/>
        </authorList>
    </citation>
    <scope>NUCLEOTIDE SEQUENCE</scope>
</reference>
<comment type="function">
    <text evidence="5">Substrate-binding subunit (component A) of the Rab geranylgeranyltransferase (GGTase) complex. Binds unprenylated Rab proteins and presents the substrate peptide to the catalytic component B. The component A is thought to be regenerated by transferring its prenylated Rab back to the donor membrane.</text>
</comment>
<evidence type="ECO:0000256" key="6">
    <source>
        <dbReference type="SAM" id="MobiDB-lite"/>
    </source>
</evidence>
<dbReference type="EMBL" id="CAJOAY010003966">
    <property type="protein sequence ID" value="CAF4048675.1"/>
    <property type="molecule type" value="Genomic_DNA"/>
</dbReference>
<dbReference type="GO" id="GO:0007264">
    <property type="term" value="P:small GTPase-mediated signal transduction"/>
    <property type="evidence" value="ECO:0007669"/>
    <property type="project" value="UniProtKB-UniRule"/>
</dbReference>
<comment type="subcellular location">
    <subcellularLocation>
        <location evidence="1 5">Cytoplasm</location>
    </subcellularLocation>
</comment>
<dbReference type="Gene3D" id="3.50.50.60">
    <property type="entry name" value="FAD/NAD(P)-binding domain"/>
    <property type="match status" value="1"/>
</dbReference>
<dbReference type="Pfam" id="PF00996">
    <property type="entry name" value="GDI"/>
    <property type="match status" value="2"/>
</dbReference>
<dbReference type="GO" id="GO:0005829">
    <property type="term" value="C:cytosol"/>
    <property type="evidence" value="ECO:0007669"/>
    <property type="project" value="TreeGrafter"/>
</dbReference>
<comment type="caution">
    <text evidence="8">The sequence shown here is derived from an EMBL/GenBank/DDBJ whole genome shotgun (WGS) entry which is preliminary data.</text>
</comment>
<feature type="compositionally biased region" description="Low complexity" evidence="6">
    <location>
        <begin position="512"/>
        <end position="531"/>
    </location>
</feature>
<dbReference type="Gene3D" id="3.30.519.10">
    <property type="entry name" value="Guanine Nucleotide Dissociation Inhibitor, domain 2"/>
    <property type="match status" value="1"/>
</dbReference>
<evidence type="ECO:0000256" key="2">
    <source>
        <dbReference type="ARBA" id="ARBA00005593"/>
    </source>
</evidence>
<evidence type="ECO:0000313" key="9">
    <source>
        <dbReference type="Proteomes" id="UP000663881"/>
    </source>
</evidence>
<feature type="compositionally biased region" description="Acidic residues" evidence="6">
    <location>
        <begin position="499"/>
        <end position="511"/>
    </location>
</feature>
<keyword evidence="4 5" id="KW-0963">Cytoplasm</keyword>